<organism evidence="5 6">
    <name type="scientific">Gossypium barbadense</name>
    <name type="common">Sea Island cotton</name>
    <name type="synonym">Hibiscus barbadensis</name>
    <dbReference type="NCBI Taxonomy" id="3634"/>
    <lineage>
        <taxon>Eukaryota</taxon>
        <taxon>Viridiplantae</taxon>
        <taxon>Streptophyta</taxon>
        <taxon>Embryophyta</taxon>
        <taxon>Tracheophyta</taxon>
        <taxon>Spermatophyta</taxon>
        <taxon>Magnoliopsida</taxon>
        <taxon>eudicotyledons</taxon>
        <taxon>Gunneridae</taxon>
        <taxon>Pentapetalae</taxon>
        <taxon>rosids</taxon>
        <taxon>malvids</taxon>
        <taxon>Malvales</taxon>
        <taxon>Malvaceae</taxon>
        <taxon>Malvoideae</taxon>
        <taxon>Gossypium</taxon>
    </lineage>
</organism>
<evidence type="ECO:0000313" key="5">
    <source>
        <dbReference type="EMBL" id="PPS14517.1"/>
    </source>
</evidence>
<evidence type="ECO:0000256" key="1">
    <source>
        <dbReference type="ARBA" id="ARBA00022741"/>
    </source>
</evidence>
<dbReference type="EMBL" id="KZ663247">
    <property type="protein sequence ID" value="PPS14517.1"/>
    <property type="molecule type" value="Genomic_DNA"/>
</dbReference>
<dbReference type="AlphaFoldDB" id="A0A2P5YFZ5"/>
<dbReference type="PROSITE" id="PS00107">
    <property type="entry name" value="PROTEIN_KINASE_ATP"/>
    <property type="match status" value="1"/>
</dbReference>
<reference evidence="5 6" key="1">
    <citation type="submission" date="2015-01" db="EMBL/GenBank/DDBJ databases">
        <title>Genome of allotetraploid Gossypium barbadense reveals genomic plasticity and fiber elongation in cotton evolution.</title>
        <authorList>
            <person name="Chen X."/>
            <person name="Liu X."/>
            <person name="Zhao B."/>
            <person name="Zheng H."/>
            <person name="Hu Y."/>
            <person name="Lu G."/>
            <person name="Yang C."/>
            <person name="Chen J."/>
            <person name="Shan C."/>
            <person name="Zhang L."/>
            <person name="Zhou Y."/>
            <person name="Wang L."/>
            <person name="Guo W."/>
            <person name="Bai Y."/>
            <person name="Ruan J."/>
            <person name="Shangguan X."/>
            <person name="Mao Y."/>
            <person name="Jiang J."/>
            <person name="Zhu Y."/>
            <person name="Lei J."/>
            <person name="Kang H."/>
            <person name="Chen S."/>
            <person name="He X."/>
            <person name="Wang R."/>
            <person name="Wang Y."/>
            <person name="Chen J."/>
            <person name="Wang L."/>
            <person name="Yu S."/>
            <person name="Wang B."/>
            <person name="Wei J."/>
            <person name="Song S."/>
            <person name="Lu X."/>
            <person name="Gao Z."/>
            <person name="Gu W."/>
            <person name="Deng X."/>
            <person name="Ma D."/>
            <person name="Wang S."/>
            <person name="Liang W."/>
            <person name="Fang L."/>
            <person name="Cai C."/>
            <person name="Zhu X."/>
            <person name="Zhou B."/>
            <person name="Zhang Y."/>
            <person name="Chen Z."/>
            <person name="Xu S."/>
            <person name="Zhu R."/>
            <person name="Wang S."/>
            <person name="Zhang T."/>
            <person name="Zhao G."/>
        </authorList>
    </citation>
    <scope>NUCLEOTIDE SEQUENCE [LARGE SCALE GENOMIC DNA]</scope>
    <source>
        <strain evidence="6">cv. Xinhai21</strain>
        <tissue evidence="5">Leaf</tissue>
    </source>
</reference>
<name>A0A2P5YFZ5_GOSBA</name>
<dbReference type="GO" id="GO:0005886">
    <property type="term" value="C:plasma membrane"/>
    <property type="evidence" value="ECO:0007669"/>
    <property type="project" value="TreeGrafter"/>
</dbReference>
<dbReference type="PROSITE" id="PS50011">
    <property type="entry name" value="PROTEIN_KINASE_DOM"/>
    <property type="match status" value="1"/>
</dbReference>
<dbReference type="InterPro" id="IPR011009">
    <property type="entry name" value="Kinase-like_dom_sf"/>
</dbReference>
<evidence type="ECO:0000259" key="4">
    <source>
        <dbReference type="PROSITE" id="PS50011"/>
    </source>
</evidence>
<dbReference type="Proteomes" id="UP000239757">
    <property type="component" value="Unassembled WGS sequence"/>
</dbReference>
<feature type="binding site" evidence="3">
    <location>
        <position position="143"/>
    </location>
    <ligand>
        <name>ATP</name>
        <dbReference type="ChEBI" id="CHEBI:30616"/>
    </ligand>
</feature>
<dbReference type="PANTHER" id="PTHR27005:SF468">
    <property type="entry name" value="OS01G0310500 PROTEIN"/>
    <property type="match status" value="1"/>
</dbReference>
<protein>
    <recommendedName>
        <fullName evidence="4">Protein kinase domain-containing protein</fullName>
    </recommendedName>
</protein>
<accession>A0A2P5YFZ5</accession>
<dbReference type="Gene3D" id="3.30.200.20">
    <property type="entry name" value="Phosphorylase Kinase, domain 1"/>
    <property type="match status" value="1"/>
</dbReference>
<dbReference type="SUPFAM" id="SSF56112">
    <property type="entry name" value="Protein kinase-like (PK-like)"/>
    <property type="match status" value="1"/>
</dbReference>
<dbReference type="InterPro" id="IPR017441">
    <property type="entry name" value="Protein_kinase_ATP_BS"/>
</dbReference>
<keyword evidence="2 3" id="KW-0067">ATP-binding</keyword>
<dbReference type="InterPro" id="IPR045274">
    <property type="entry name" value="WAK-like"/>
</dbReference>
<dbReference type="GO" id="GO:0004674">
    <property type="term" value="F:protein serine/threonine kinase activity"/>
    <property type="evidence" value="ECO:0007669"/>
    <property type="project" value="TreeGrafter"/>
</dbReference>
<sequence>MAYCEKTYALHLNGSCSGVGCCQVSIPSGLENLNMSVLSYYNHTRVWDCNPCSYAFVVDESKFNFSDKSSGELATVETHIITMVAKQELHEQRVPTETVKIFTAEALKNATKNYDEIQIIGKGGFGTVYKGILKNGTEVAIKKSKVVDQNQIKQFINELSTIVQGTLGYLDPEYLCTVQLIEKSEVYSFGVVLVELLMEKTAHSF</sequence>
<dbReference type="GO" id="GO:0007166">
    <property type="term" value="P:cell surface receptor signaling pathway"/>
    <property type="evidence" value="ECO:0007669"/>
    <property type="project" value="InterPro"/>
</dbReference>
<dbReference type="GO" id="GO:0005524">
    <property type="term" value="F:ATP binding"/>
    <property type="evidence" value="ECO:0007669"/>
    <property type="project" value="UniProtKB-UniRule"/>
</dbReference>
<evidence type="ECO:0000256" key="3">
    <source>
        <dbReference type="PROSITE-ProRule" id="PRU10141"/>
    </source>
</evidence>
<dbReference type="Gene3D" id="1.10.510.10">
    <property type="entry name" value="Transferase(Phosphotransferase) domain 1"/>
    <property type="match status" value="1"/>
</dbReference>
<proteinExistence type="predicted"/>
<evidence type="ECO:0000313" key="6">
    <source>
        <dbReference type="Proteomes" id="UP000239757"/>
    </source>
</evidence>
<feature type="domain" description="Protein kinase" evidence="4">
    <location>
        <begin position="114"/>
        <end position="205"/>
    </location>
</feature>
<dbReference type="InterPro" id="IPR000719">
    <property type="entry name" value="Prot_kinase_dom"/>
</dbReference>
<dbReference type="OrthoDB" id="1938319at2759"/>
<dbReference type="PANTHER" id="PTHR27005">
    <property type="entry name" value="WALL-ASSOCIATED RECEPTOR KINASE-LIKE 21"/>
    <property type="match status" value="1"/>
</dbReference>
<evidence type="ECO:0000256" key="2">
    <source>
        <dbReference type="ARBA" id="ARBA00022840"/>
    </source>
</evidence>
<keyword evidence="1 3" id="KW-0547">Nucleotide-binding</keyword>
<gene>
    <name evidence="5" type="ORF">GOBAR_AA06074</name>
</gene>
<dbReference type="PROSITE" id="PS51257">
    <property type="entry name" value="PROKAR_LIPOPROTEIN"/>
    <property type="match status" value="1"/>
</dbReference>